<proteinExistence type="predicted"/>
<dbReference type="SUPFAM" id="SSF69118">
    <property type="entry name" value="AhpD-like"/>
    <property type="match status" value="1"/>
</dbReference>
<protein>
    <submittedName>
        <fullName evidence="2">Carboxymuconolactone decarboxylase family protein</fullName>
    </submittedName>
</protein>
<dbReference type="Proteomes" id="UP001556196">
    <property type="component" value="Unassembled WGS sequence"/>
</dbReference>
<dbReference type="InterPro" id="IPR052512">
    <property type="entry name" value="4CMD/NDH-1_regulator"/>
</dbReference>
<dbReference type="InterPro" id="IPR029032">
    <property type="entry name" value="AhpD-like"/>
</dbReference>
<dbReference type="PANTHER" id="PTHR33570:SF2">
    <property type="entry name" value="CARBOXYMUCONOLACTONE DECARBOXYLASE-LIKE DOMAIN-CONTAINING PROTEIN"/>
    <property type="match status" value="1"/>
</dbReference>
<gene>
    <name evidence="2" type="ORF">ABUE31_00055</name>
</gene>
<evidence type="ECO:0000313" key="2">
    <source>
        <dbReference type="EMBL" id="MEW9804374.1"/>
    </source>
</evidence>
<dbReference type="InterPro" id="IPR003779">
    <property type="entry name" value="CMD-like"/>
</dbReference>
<dbReference type="Gene3D" id="1.20.1290.10">
    <property type="entry name" value="AhpD-like"/>
    <property type="match status" value="1"/>
</dbReference>
<accession>A0ABV3QTI5</accession>
<sequence length="139" mass="15929">MRAGGEGGDVTGKPRSERFERGLETRRAVLGREYVDRSLEQADEFNWSMQQLTTEWCWDGTWNRPGLDRRSRSILNLGMIAALNRPHELKLHIRGAINNGLTKDELKEVFLQIGTYCGVPAAMDSFRIARDVFEEMEID</sequence>
<organism evidence="2 3">
    <name type="scientific">Mesorhizobium marinum</name>
    <dbReference type="NCBI Taxonomy" id="3228790"/>
    <lineage>
        <taxon>Bacteria</taxon>
        <taxon>Pseudomonadati</taxon>
        <taxon>Pseudomonadota</taxon>
        <taxon>Alphaproteobacteria</taxon>
        <taxon>Hyphomicrobiales</taxon>
        <taxon>Phyllobacteriaceae</taxon>
        <taxon>Mesorhizobium</taxon>
    </lineage>
</organism>
<evidence type="ECO:0000313" key="3">
    <source>
        <dbReference type="Proteomes" id="UP001556196"/>
    </source>
</evidence>
<dbReference type="EMBL" id="JBFOCI010000001">
    <property type="protein sequence ID" value="MEW9804374.1"/>
    <property type="molecule type" value="Genomic_DNA"/>
</dbReference>
<evidence type="ECO:0000259" key="1">
    <source>
        <dbReference type="Pfam" id="PF02627"/>
    </source>
</evidence>
<feature type="domain" description="Carboxymuconolactone decarboxylase-like" evidence="1">
    <location>
        <begin position="50"/>
        <end position="131"/>
    </location>
</feature>
<comment type="caution">
    <text evidence="2">The sequence shown here is derived from an EMBL/GenBank/DDBJ whole genome shotgun (WGS) entry which is preliminary data.</text>
</comment>
<dbReference type="PANTHER" id="PTHR33570">
    <property type="entry name" value="4-CARBOXYMUCONOLACTONE DECARBOXYLASE FAMILY PROTEIN"/>
    <property type="match status" value="1"/>
</dbReference>
<reference evidence="2 3" key="1">
    <citation type="submission" date="2024-06" db="EMBL/GenBank/DDBJ databases">
        <authorList>
            <person name="Tuo L."/>
        </authorList>
    </citation>
    <scope>NUCLEOTIDE SEQUENCE [LARGE SCALE GENOMIC DNA]</scope>
    <source>
        <strain evidence="2 3">ZMM04-5</strain>
    </source>
</reference>
<keyword evidence="3" id="KW-1185">Reference proteome</keyword>
<name>A0ABV3QTI5_9HYPH</name>
<dbReference type="Pfam" id="PF02627">
    <property type="entry name" value="CMD"/>
    <property type="match status" value="1"/>
</dbReference>